<keyword evidence="5" id="KW-1185">Reference proteome</keyword>
<protein>
    <submittedName>
        <fullName evidence="4">NAD(P)-binding protein</fullName>
    </submittedName>
</protein>
<dbReference type="InterPro" id="IPR008030">
    <property type="entry name" value="NmrA-like"/>
</dbReference>
<dbReference type="Gene3D" id="3.40.50.720">
    <property type="entry name" value="NAD(P)-binding Rossmann-like Domain"/>
    <property type="match status" value="1"/>
</dbReference>
<dbReference type="Gene3D" id="3.90.25.10">
    <property type="entry name" value="UDP-galactose 4-epimerase, domain 1"/>
    <property type="match status" value="1"/>
</dbReference>
<organism evidence="4 5">
    <name type="scientific">Viridothelium virens</name>
    <name type="common">Speckled blister lichen</name>
    <name type="synonym">Trypethelium virens</name>
    <dbReference type="NCBI Taxonomy" id="1048519"/>
    <lineage>
        <taxon>Eukaryota</taxon>
        <taxon>Fungi</taxon>
        <taxon>Dikarya</taxon>
        <taxon>Ascomycota</taxon>
        <taxon>Pezizomycotina</taxon>
        <taxon>Dothideomycetes</taxon>
        <taxon>Dothideomycetes incertae sedis</taxon>
        <taxon>Trypetheliales</taxon>
        <taxon>Trypetheliaceae</taxon>
        <taxon>Viridothelium</taxon>
    </lineage>
</organism>
<dbReference type="InterPro" id="IPR036291">
    <property type="entry name" value="NAD(P)-bd_dom_sf"/>
</dbReference>
<comment type="similarity">
    <text evidence="1">Belongs to the NmrA-type oxidoreductase family.</text>
</comment>
<dbReference type="AlphaFoldDB" id="A0A6A6HLN4"/>
<dbReference type="GO" id="GO:0005634">
    <property type="term" value="C:nucleus"/>
    <property type="evidence" value="ECO:0007669"/>
    <property type="project" value="TreeGrafter"/>
</dbReference>
<accession>A0A6A6HLN4</accession>
<dbReference type="SUPFAM" id="SSF51735">
    <property type="entry name" value="NAD(P)-binding Rossmann-fold domains"/>
    <property type="match status" value="1"/>
</dbReference>
<dbReference type="InterPro" id="IPR051164">
    <property type="entry name" value="NmrA-like_oxidored"/>
</dbReference>
<dbReference type="PANTHER" id="PTHR42748">
    <property type="entry name" value="NITROGEN METABOLITE REPRESSION PROTEIN NMRA FAMILY MEMBER"/>
    <property type="match status" value="1"/>
</dbReference>
<name>A0A6A6HLN4_VIRVR</name>
<dbReference type="EMBL" id="ML991775">
    <property type="protein sequence ID" value="KAF2238708.1"/>
    <property type="molecule type" value="Genomic_DNA"/>
</dbReference>
<evidence type="ECO:0000256" key="2">
    <source>
        <dbReference type="ARBA" id="ARBA00022857"/>
    </source>
</evidence>
<evidence type="ECO:0000259" key="3">
    <source>
        <dbReference type="Pfam" id="PF05368"/>
    </source>
</evidence>
<dbReference type="Pfam" id="PF05368">
    <property type="entry name" value="NmrA"/>
    <property type="match status" value="1"/>
</dbReference>
<dbReference type="PANTHER" id="PTHR42748:SF7">
    <property type="entry name" value="NMRA LIKE REDOX SENSOR 1-RELATED"/>
    <property type="match status" value="1"/>
</dbReference>
<evidence type="ECO:0000313" key="5">
    <source>
        <dbReference type="Proteomes" id="UP000800092"/>
    </source>
</evidence>
<reference evidence="4" key="1">
    <citation type="journal article" date="2020" name="Stud. Mycol.">
        <title>101 Dothideomycetes genomes: a test case for predicting lifestyles and emergence of pathogens.</title>
        <authorList>
            <person name="Haridas S."/>
            <person name="Albert R."/>
            <person name="Binder M."/>
            <person name="Bloem J."/>
            <person name="Labutti K."/>
            <person name="Salamov A."/>
            <person name="Andreopoulos B."/>
            <person name="Baker S."/>
            <person name="Barry K."/>
            <person name="Bills G."/>
            <person name="Bluhm B."/>
            <person name="Cannon C."/>
            <person name="Castanera R."/>
            <person name="Culley D."/>
            <person name="Daum C."/>
            <person name="Ezra D."/>
            <person name="Gonzalez J."/>
            <person name="Henrissat B."/>
            <person name="Kuo A."/>
            <person name="Liang C."/>
            <person name="Lipzen A."/>
            <person name="Lutzoni F."/>
            <person name="Magnuson J."/>
            <person name="Mondo S."/>
            <person name="Nolan M."/>
            <person name="Ohm R."/>
            <person name="Pangilinan J."/>
            <person name="Park H.-J."/>
            <person name="Ramirez L."/>
            <person name="Alfaro M."/>
            <person name="Sun H."/>
            <person name="Tritt A."/>
            <person name="Yoshinaga Y."/>
            <person name="Zwiers L.-H."/>
            <person name="Turgeon B."/>
            <person name="Goodwin S."/>
            <person name="Spatafora J."/>
            <person name="Crous P."/>
            <person name="Grigoriev I."/>
        </authorList>
    </citation>
    <scope>NUCLEOTIDE SEQUENCE</scope>
    <source>
        <strain evidence="4">Tuck. ex Michener</strain>
    </source>
</reference>
<sequence>MSTSAVRRILITGATGKQGGAVLRSLLSHPNPSPPLEIYALTRNARSPSALALTRDPRVSLIEGDLKDSPAIFRKLPHPAWGALLVTLPFPSVASEMRTGTGFASAAAANGVRHLVFASVERGINGDTKPTVVPHFASKFAIERHVEQVAGESQQGMTWTFLRPVAFMENMVPGFFDKAFAAMWVGNGWERRLQLVSVKDVGVVGAKALLRPEEFAGRSLSLAGDEVSPREANEIFREVVGREMPRTYGWVGNALKWVLREQLGIMFDWFKEAGFAADPKKMREEFPETQDLRTWLNENKSLKF</sequence>
<evidence type="ECO:0000256" key="1">
    <source>
        <dbReference type="ARBA" id="ARBA00006328"/>
    </source>
</evidence>
<proteinExistence type="inferred from homology"/>
<evidence type="ECO:0000313" key="4">
    <source>
        <dbReference type="EMBL" id="KAF2238708.1"/>
    </source>
</evidence>
<dbReference type="OrthoDB" id="9997102at2759"/>
<keyword evidence="2" id="KW-0521">NADP</keyword>
<dbReference type="Proteomes" id="UP000800092">
    <property type="component" value="Unassembled WGS sequence"/>
</dbReference>
<feature type="domain" description="NmrA-like" evidence="3">
    <location>
        <begin position="8"/>
        <end position="276"/>
    </location>
</feature>
<gene>
    <name evidence="4" type="ORF">EV356DRAFT_529151</name>
</gene>